<evidence type="ECO:0000256" key="4">
    <source>
        <dbReference type="ARBA" id="ARBA00022692"/>
    </source>
</evidence>
<dbReference type="Gene3D" id="1.10.3720.10">
    <property type="entry name" value="MetI-like"/>
    <property type="match status" value="1"/>
</dbReference>
<accession>A0A1T5LK43</accession>
<dbReference type="PANTHER" id="PTHR43386">
    <property type="entry name" value="OLIGOPEPTIDE TRANSPORT SYSTEM PERMEASE PROTEIN APPC"/>
    <property type="match status" value="1"/>
</dbReference>
<evidence type="ECO:0000256" key="7">
    <source>
        <dbReference type="RuleBase" id="RU363032"/>
    </source>
</evidence>
<evidence type="ECO:0000313" key="10">
    <source>
        <dbReference type="Proteomes" id="UP000190285"/>
    </source>
</evidence>
<keyword evidence="4 7" id="KW-0812">Transmembrane</keyword>
<evidence type="ECO:0000256" key="2">
    <source>
        <dbReference type="ARBA" id="ARBA00022448"/>
    </source>
</evidence>
<feature type="transmembrane region" description="Helical" evidence="7">
    <location>
        <begin position="262"/>
        <end position="283"/>
    </location>
</feature>
<dbReference type="Pfam" id="PF00528">
    <property type="entry name" value="BPD_transp_1"/>
    <property type="match status" value="1"/>
</dbReference>
<comment type="similarity">
    <text evidence="7">Belongs to the binding-protein-dependent transport system permease family.</text>
</comment>
<evidence type="ECO:0000259" key="8">
    <source>
        <dbReference type="PROSITE" id="PS50928"/>
    </source>
</evidence>
<dbReference type="PANTHER" id="PTHR43386:SF1">
    <property type="entry name" value="D,D-DIPEPTIDE TRANSPORT SYSTEM PERMEASE PROTEIN DDPC-RELATED"/>
    <property type="match status" value="1"/>
</dbReference>
<dbReference type="Pfam" id="PF12911">
    <property type="entry name" value="OppC_N"/>
    <property type="match status" value="1"/>
</dbReference>
<evidence type="ECO:0000256" key="1">
    <source>
        <dbReference type="ARBA" id="ARBA00004651"/>
    </source>
</evidence>
<dbReference type="InterPro" id="IPR035906">
    <property type="entry name" value="MetI-like_sf"/>
</dbReference>
<reference evidence="9 10" key="1">
    <citation type="submission" date="2017-02" db="EMBL/GenBank/DDBJ databases">
        <authorList>
            <person name="Peterson S.W."/>
        </authorList>
    </citation>
    <scope>NUCLEOTIDE SEQUENCE [LARGE SCALE GENOMIC DNA]</scope>
    <source>
        <strain evidence="9 10">M1</strain>
    </source>
</reference>
<dbReference type="GO" id="GO:0005886">
    <property type="term" value="C:plasma membrane"/>
    <property type="evidence" value="ECO:0007669"/>
    <property type="project" value="UniProtKB-SubCell"/>
</dbReference>
<dbReference type="GO" id="GO:0055085">
    <property type="term" value="P:transmembrane transport"/>
    <property type="evidence" value="ECO:0007669"/>
    <property type="project" value="InterPro"/>
</dbReference>
<sequence>MINKSACKEVSNRKVKEHRWEKEIKIFLNHKLGMLGLGGVVFLILIALLAPIISEPVSGYGNYEDKLLAPSANHWFGTDDMGLDLFSQVIWGTRASIKVGLIAVFVAMIIGIPIGLMSGYFGGIYETLGMGLTEVFLTIPMLPLMIITAAVSESTTINTVALIIGIFSWPSIARITRSSTLRVCGMQYIEAAKSLGLKTRSIIFKHILINASTPVFVNLTIVMATSIITESAISFLGLGDPLAYSWGKILHNAYLSGAFSTAWWYSLFPSIGIMLFVISFNFLSMGVRDALNPKISRE</sequence>
<dbReference type="PROSITE" id="PS50928">
    <property type="entry name" value="ABC_TM1"/>
    <property type="match status" value="1"/>
</dbReference>
<feature type="domain" description="ABC transmembrane type-1" evidence="8">
    <location>
        <begin position="93"/>
        <end position="284"/>
    </location>
</feature>
<dbReference type="InterPro" id="IPR025966">
    <property type="entry name" value="OppC_N"/>
</dbReference>
<keyword evidence="3" id="KW-1003">Cell membrane</keyword>
<dbReference type="OrthoDB" id="9797852at2"/>
<keyword evidence="6 7" id="KW-0472">Membrane</keyword>
<dbReference type="Proteomes" id="UP000190285">
    <property type="component" value="Unassembled WGS sequence"/>
</dbReference>
<evidence type="ECO:0000256" key="6">
    <source>
        <dbReference type="ARBA" id="ARBA00023136"/>
    </source>
</evidence>
<feature type="transmembrane region" description="Helical" evidence="7">
    <location>
        <begin position="207"/>
        <end position="228"/>
    </location>
</feature>
<dbReference type="STRING" id="36842.SAMN02194393_02945"/>
<name>A0A1T5LK43_9FIRM</name>
<gene>
    <name evidence="9" type="ORF">SAMN02194393_02945</name>
</gene>
<evidence type="ECO:0000313" key="9">
    <source>
        <dbReference type="EMBL" id="SKC76145.1"/>
    </source>
</evidence>
<dbReference type="RefSeq" id="WP_079492609.1">
    <property type="nucleotide sequence ID" value="NZ_FUZT01000007.1"/>
</dbReference>
<keyword evidence="2 7" id="KW-0813">Transport</keyword>
<dbReference type="EMBL" id="FUZT01000007">
    <property type="protein sequence ID" value="SKC76145.1"/>
    <property type="molecule type" value="Genomic_DNA"/>
</dbReference>
<protein>
    <submittedName>
        <fullName evidence="9">Peptide/nickel transport system permease protein</fullName>
    </submittedName>
</protein>
<keyword evidence="5 7" id="KW-1133">Transmembrane helix</keyword>
<feature type="transmembrane region" description="Helical" evidence="7">
    <location>
        <begin position="95"/>
        <end position="116"/>
    </location>
</feature>
<feature type="transmembrane region" description="Helical" evidence="7">
    <location>
        <begin position="32"/>
        <end position="53"/>
    </location>
</feature>
<dbReference type="InterPro" id="IPR050366">
    <property type="entry name" value="BP-dependent_transpt_permease"/>
</dbReference>
<dbReference type="AlphaFoldDB" id="A0A1T5LK43"/>
<dbReference type="CDD" id="cd06261">
    <property type="entry name" value="TM_PBP2"/>
    <property type="match status" value="1"/>
</dbReference>
<feature type="transmembrane region" description="Helical" evidence="7">
    <location>
        <begin position="157"/>
        <end position="176"/>
    </location>
</feature>
<organism evidence="9 10">
    <name type="scientific">Maledivibacter halophilus</name>
    <dbReference type="NCBI Taxonomy" id="36842"/>
    <lineage>
        <taxon>Bacteria</taxon>
        <taxon>Bacillati</taxon>
        <taxon>Bacillota</taxon>
        <taxon>Clostridia</taxon>
        <taxon>Peptostreptococcales</taxon>
        <taxon>Caminicellaceae</taxon>
        <taxon>Maledivibacter</taxon>
    </lineage>
</organism>
<proteinExistence type="inferred from homology"/>
<dbReference type="InterPro" id="IPR000515">
    <property type="entry name" value="MetI-like"/>
</dbReference>
<comment type="subcellular location">
    <subcellularLocation>
        <location evidence="1 7">Cell membrane</location>
        <topology evidence="1 7">Multi-pass membrane protein</topology>
    </subcellularLocation>
</comment>
<evidence type="ECO:0000256" key="5">
    <source>
        <dbReference type="ARBA" id="ARBA00022989"/>
    </source>
</evidence>
<feature type="transmembrane region" description="Helical" evidence="7">
    <location>
        <begin position="128"/>
        <end position="151"/>
    </location>
</feature>
<evidence type="ECO:0000256" key="3">
    <source>
        <dbReference type="ARBA" id="ARBA00022475"/>
    </source>
</evidence>
<keyword evidence="10" id="KW-1185">Reference proteome</keyword>
<dbReference type="SUPFAM" id="SSF161098">
    <property type="entry name" value="MetI-like"/>
    <property type="match status" value="1"/>
</dbReference>